<dbReference type="Proteomes" id="UP001642260">
    <property type="component" value="Unassembled WGS sequence"/>
</dbReference>
<dbReference type="PROSITE" id="PS51999">
    <property type="entry name" value="ZF_GRF"/>
    <property type="match status" value="1"/>
</dbReference>
<keyword evidence="2 4" id="KW-0863">Zinc-finger</keyword>
<feature type="coiled-coil region" evidence="5">
    <location>
        <begin position="99"/>
        <end position="126"/>
    </location>
</feature>
<reference evidence="7 8" key="1">
    <citation type="submission" date="2022-03" db="EMBL/GenBank/DDBJ databases">
        <authorList>
            <person name="Macdonald S."/>
            <person name="Ahmed S."/>
            <person name="Newling K."/>
        </authorList>
    </citation>
    <scope>NUCLEOTIDE SEQUENCE [LARGE SCALE GENOMIC DNA]</scope>
</reference>
<feature type="domain" description="GRF-type" evidence="6">
    <location>
        <begin position="10"/>
        <end position="52"/>
    </location>
</feature>
<evidence type="ECO:0000256" key="5">
    <source>
        <dbReference type="SAM" id="Coils"/>
    </source>
</evidence>
<organism evidence="7 8">
    <name type="scientific">Eruca vesicaria subsp. sativa</name>
    <name type="common">Garden rocket</name>
    <name type="synonym">Eruca sativa</name>
    <dbReference type="NCBI Taxonomy" id="29727"/>
    <lineage>
        <taxon>Eukaryota</taxon>
        <taxon>Viridiplantae</taxon>
        <taxon>Streptophyta</taxon>
        <taxon>Embryophyta</taxon>
        <taxon>Tracheophyta</taxon>
        <taxon>Spermatophyta</taxon>
        <taxon>Magnoliopsida</taxon>
        <taxon>eudicotyledons</taxon>
        <taxon>Gunneridae</taxon>
        <taxon>Pentapetalae</taxon>
        <taxon>rosids</taxon>
        <taxon>malvids</taxon>
        <taxon>Brassicales</taxon>
        <taxon>Brassicaceae</taxon>
        <taxon>Brassiceae</taxon>
        <taxon>Eruca</taxon>
    </lineage>
</organism>
<dbReference type="InterPro" id="IPR010666">
    <property type="entry name" value="Znf_GRF"/>
</dbReference>
<dbReference type="PANTHER" id="PTHR33248">
    <property type="entry name" value="ZINC ION-BINDING PROTEIN"/>
    <property type="match status" value="1"/>
</dbReference>
<dbReference type="GO" id="GO:0008270">
    <property type="term" value="F:zinc ion binding"/>
    <property type="evidence" value="ECO:0007669"/>
    <property type="project" value="UniProtKB-KW"/>
</dbReference>
<accession>A0ABC8IZK6</accession>
<protein>
    <recommendedName>
        <fullName evidence="6">GRF-type domain-containing protein</fullName>
    </recommendedName>
</protein>
<evidence type="ECO:0000256" key="4">
    <source>
        <dbReference type="PROSITE-ProRule" id="PRU01343"/>
    </source>
</evidence>
<name>A0ABC8IZK6_ERUVS</name>
<keyword evidence="1" id="KW-0479">Metal-binding</keyword>
<dbReference type="EMBL" id="CAKOAT010066711">
    <property type="protein sequence ID" value="CAH8307011.1"/>
    <property type="molecule type" value="Genomic_DNA"/>
</dbReference>
<evidence type="ECO:0000313" key="8">
    <source>
        <dbReference type="Proteomes" id="UP001642260"/>
    </source>
</evidence>
<evidence type="ECO:0000313" key="7">
    <source>
        <dbReference type="EMBL" id="CAH8307011.1"/>
    </source>
</evidence>
<keyword evidence="3" id="KW-0862">Zinc</keyword>
<evidence type="ECO:0000256" key="2">
    <source>
        <dbReference type="ARBA" id="ARBA00022771"/>
    </source>
</evidence>
<dbReference type="AlphaFoldDB" id="A0ABC8IZK6"/>
<keyword evidence="8" id="KW-1185">Reference proteome</keyword>
<evidence type="ECO:0000256" key="3">
    <source>
        <dbReference type="ARBA" id="ARBA00022833"/>
    </source>
</evidence>
<comment type="caution">
    <text evidence="7">The sequence shown here is derived from an EMBL/GenBank/DDBJ whole genome shotgun (WGS) entry which is preliminary data.</text>
</comment>
<dbReference type="Pfam" id="PF06839">
    <property type="entry name" value="Zn_ribbon_GRF"/>
    <property type="match status" value="1"/>
</dbReference>
<evidence type="ECO:0000259" key="6">
    <source>
        <dbReference type="PROSITE" id="PS51999"/>
    </source>
</evidence>
<keyword evidence="5" id="KW-0175">Coiled coil</keyword>
<sequence length="141" mass="15928">MADRGFPTHCPCGARVSRRTSKTPTNPGRLFHSCPYGNENNPNHIFKWTDLCMVEEIEDIKFNIDGLQMASVDTEKVVQVCQSQIENLTLENRACCSLVSTLKNEISGFEQEIKDAHMELRSLKNMVACVVVLFVVYKLCT</sequence>
<proteinExistence type="predicted"/>
<evidence type="ECO:0000256" key="1">
    <source>
        <dbReference type="ARBA" id="ARBA00022723"/>
    </source>
</evidence>
<gene>
    <name evidence="7" type="ORF">ERUC_LOCUS4813</name>
</gene>